<dbReference type="GO" id="GO:0005524">
    <property type="term" value="F:ATP binding"/>
    <property type="evidence" value="ECO:0007669"/>
    <property type="project" value="UniProtKB-KW"/>
</dbReference>
<dbReference type="InterPro" id="IPR035102">
    <property type="entry name" value="Phosphomevalonate_kinase"/>
</dbReference>
<protein>
    <recommendedName>
        <fullName evidence="2">phosphomevalonate kinase</fullName>
        <ecNumber evidence="2">2.7.4.2</ecNumber>
    </recommendedName>
</protein>
<dbReference type="SUPFAM" id="SSF54211">
    <property type="entry name" value="Ribosomal protein S5 domain 2-like"/>
    <property type="match status" value="1"/>
</dbReference>
<dbReference type="PANTHER" id="PTHR31814">
    <property type="match status" value="1"/>
</dbReference>
<keyword evidence="9" id="KW-1185">Reference proteome</keyword>
<evidence type="ECO:0000256" key="2">
    <source>
        <dbReference type="ARBA" id="ARBA00012958"/>
    </source>
</evidence>
<keyword evidence="3" id="KW-0808">Transferase</keyword>
<dbReference type="InterPro" id="IPR020568">
    <property type="entry name" value="Ribosomal_Su5_D2-typ_SF"/>
</dbReference>
<keyword evidence="6" id="KW-0067">ATP-binding</keyword>
<dbReference type="GO" id="GO:0010142">
    <property type="term" value="P:farnesyl diphosphate biosynthetic process, mevalonate pathway"/>
    <property type="evidence" value="ECO:0007669"/>
    <property type="project" value="TreeGrafter"/>
</dbReference>
<keyword evidence="5" id="KW-0418">Kinase</keyword>
<comment type="caution">
    <text evidence="8">The sequence shown here is derived from an EMBL/GenBank/DDBJ whole genome shotgun (WGS) entry which is preliminary data.</text>
</comment>
<evidence type="ECO:0000259" key="7">
    <source>
        <dbReference type="Pfam" id="PF00288"/>
    </source>
</evidence>
<reference evidence="8" key="1">
    <citation type="submission" date="2023-07" db="EMBL/GenBank/DDBJ databases">
        <authorList>
            <consortium name="AG Swart"/>
            <person name="Singh M."/>
            <person name="Singh A."/>
            <person name="Seah K."/>
            <person name="Emmerich C."/>
        </authorList>
    </citation>
    <scope>NUCLEOTIDE SEQUENCE</scope>
    <source>
        <strain evidence="8">DP1</strain>
    </source>
</reference>
<dbReference type="InterPro" id="IPR014721">
    <property type="entry name" value="Ribsml_uS5_D2-typ_fold_subgr"/>
</dbReference>
<evidence type="ECO:0000256" key="1">
    <source>
        <dbReference type="ARBA" id="ARBA00005017"/>
    </source>
</evidence>
<keyword evidence="4" id="KW-0547">Nucleotide-binding</keyword>
<evidence type="ECO:0000313" key="8">
    <source>
        <dbReference type="EMBL" id="CAI2363568.1"/>
    </source>
</evidence>
<dbReference type="EC" id="2.7.4.2" evidence="2"/>
<gene>
    <name evidence="8" type="ORF">ECRASSUSDP1_LOCUS4904</name>
</gene>
<dbReference type="Proteomes" id="UP001295684">
    <property type="component" value="Unassembled WGS sequence"/>
</dbReference>
<comment type="pathway">
    <text evidence="1">Isoprenoid biosynthesis; isopentenyl diphosphate biosynthesis via mevalonate pathway; isopentenyl diphosphate from (R)-mevalonate: step 2/3.</text>
</comment>
<sequence length="544" mass="62048">MQLAFCKYYIKIKIGYISPNLSKFSLHKSKNDIYRRTNSWINQKFQEILINKMETSESRDYENLNSIEISAPSKVLITGCYLIIEPYYSGLVLSCSARLKTTLKISREGEIKTGETVVKCHSPQMGDKTWVFSLKNIYQDDHTTFSVGLDEEQTDDSFEFSRAILNTFFSLLPFSQTLPHESLEQFSKFLDTVSELDFTFIGDNSLYSFEPESSKEQDKDKPLAKTGMGSSATFITSFIATLYCLASKKQALSEEELKEVHILAQIANSVCAKKIGSGFDIAAATYGHLVFKRYNTKEDLPQIIEGIDAIIENNSGESIEANFKNFSENFSFVPVRFEIPKYFNLCMVCTSSGSDTRVMVKNLMQWSREHPDPEHENKDTIFSNENWQNLFKFNLEIIEIFKELKELESTDGYKDQVERFLNKESLDTDVIPSHVSKLTELNNTMRKHLCIITEESGVQVEPARVTKILDNFRDRIPNLVMCGVPGAGGDDAVYILYLSTSEDSKVDREVIKKEINKVNEELETNCGVLPIELNHSEALRIQME</sequence>
<organism evidence="8 9">
    <name type="scientific">Euplotes crassus</name>
    <dbReference type="NCBI Taxonomy" id="5936"/>
    <lineage>
        <taxon>Eukaryota</taxon>
        <taxon>Sar</taxon>
        <taxon>Alveolata</taxon>
        <taxon>Ciliophora</taxon>
        <taxon>Intramacronucleata</taxon>
        <taxon>Spirotrichea</taxon>
        <taxon>Hypotrichia</taxon>
        <taxon>Euplotida</taxon>
        <taxon>Euplotidae</taxon>
        <taxon>Moneuplotes</taxon>
    </lineage>
</organism>
<evidence type="ECO:0000256" key="5">
    <source>
        <dbReference type="ARBA" id="ARBA00022777"/>
    </source>
</evidence>
<feature type="domain" description="GHMP kinase N-terminal" evidence="7">
    <location>
        <begin position="224"/>
        <end position="287"/>
    </location>
</feature>
<dbReference type="GO" id="GO:0019287">
    <property type="term" value="P:isopentenyl diphosphate biosynthetic process, mevalonate pathway"/>
    <property type="evidence" value="ECO:0007669"/>
    <property type="project" value="TreeGrafter"/>
</dbReference>
<evidence type="ECO:0000256" key="6">
    <source>
        <dbReference type="ARBA" id="ARBA00022840"/>
    </source>
</evidence>
<dbReference type="AlphaFoldDB" id="A0AAD1X595"/>
<accession>A0AAD1X595</accession>
<dbReference type="EMBL" id="CAMPGE010004723">
    <property type="protein sequence ID" value="CAI2363568.1"/>
    <property type="molecule type" value="Genomic_DNA"/>
</dbReference>
<evidence type="ECO:0000256" key="3">
    <source>
        <dbReference type="ARBA" id="ARBA00022679"/>
    </source>
</evidence>
<dbReference type="Gene3D" id="3.30.230.10">
    <property type="match status" value="1"/>
</dbReference>
<proteinExistence type="predicted"/>
<dbReference type="GO" id="GO:0004631">
    <property type="term" value="F:phosphomevalonate kinase activity"/>
    <property type="evidence" value="ECO:0007669"/>
    <property type="project" value="UniProtKB-EC"/>
</dbReference>
<dbReference type="Pfam" id="PF00288">
    <property type="entry name" value="GHMP_kinases_N"/>
    <property type="match status" value="1"/>
</dbReference>
<evidence type="ECO:0000256" key="4">
    <source>
        <dbReference type="ARBA" id="ARBA00022741"/>
    </source>
</evidence>
<name>A0AAD1X595_EUPCR</name>
<dbReference type="InterPro" id="IPR006204">
    <property type="entry name" value="GHMP_kinase_N_dom"/>
</dbReference>
<dbReference type="PANTHER" id="PTHR31814:SF2">
    <property type="entry name" value="PHOSPHOMEVALONATE KINASE"/>
    <property type="match status" value="1"/>
</dbReference>
<evidence type="ECO:0000313" key="9">
    <source>
        <dbReference type="Proteomes" id="UP001295684"/>
    </source>
</evidence>